<dbReference type="KEGG" id="dmt:DESME_13680"/>
<evidence type="ECO:0000313" key="2">
    <source>
        <dbReference type="EMBL" id="AHF07963.1"/>
    </source>
</evidence>
<dbReference type="STRING" id="871968.DESME_13680"/>
<dbReference type="HOGENOM" id="CLU_028455_0_2_9"/>
<dbReference type="Pfam" id="PF04122">
    <property type="entry name" value="CW_binding_2"/>
    <property type="match status" value="3"/>
</dbReference>
<feature type="signal peptide" evidence="1">
    <location>
        <begin position="1"/>
        <end position="27"/>
    </location>
</feature>
<feature type="chain" id="PRO_5038353158" evidence="1">
    <location>
        <begin position="28"/>
        <end position="477"/>
    </location>
</feature>
<accession>W0EEL6</accession>
<protein>
    <submittedName>
        <fullName evidence="2">Cell wall-binding protein</fullName>
    </submittedName>
</protein>
<dbReference type="AlphaFoldDB" id="W0EEL6"/>
<dbReference type="InterPro" id="IPR051922">
    <property type="entry name" value="Bact_Sporulation_Assoc"/>
</dbReference>
<gene>
    <name evidence="2" type="ORF">DESME_13680</name>
</gene>
<keyword evidence="1" id="KW-0732">Signal</keyword>
<dbReference type="EMBL" id="CP007032">
    <property type="protein sequence ID" value="AHF07963.1"/>
    <property type="molecule type" value="Genomic_DNA"/>
</dbReference>
<evidence type="ECO:0000256" key="1">
    <source>
        <dbReference type="SAM" id="SignalP"/>
    </source>
</evidence>
<dbReference type="OrthoDB" id="1935856at2"/>
<dbReference type="RefSeq" id="WP_006715784.1">
    <property type="nucleotide sequence ID" value="NZ_CP007032.1"/>
</dbReference>
<dbReference type="PANTHER" id="PTHR30032">
    <property type="entry name" value="N-ACETYLMURAMOYL-L-ALANINE AMIDASE-RELATED"/>
    <property type="match status" value="1"/>
</dbReference>
<proteinExistence type="predicted"/>
<dbReference type="InterPro" id="IPR007253">
    <property type="entry name" value="Cell_wall-bd_2"/>
</dbReference>
<keyword evidence="3" id="KW-1185">Reference proteome</keyword>
<name>W0EEL6_9FIRM</name>
<dbReference type="Gene3D" id="3.40.50.12090">
    <property type="match status" value="2"/>
</dbReference>
<reference evidence="2 3" key="1">
    <citation type="submission" date="2013-12" db="EMBL/GenBank/DDBJ databases">
        <authorList>
            <consortium name="DOE Joint Genome Institute"/>
            <person name="Smidt H."/>
            <person name="Huntemann M."/>
            <person name="Han J."/>
            <person name="Chen A."/>
            <person name="Kyrpides N."/>
            <person name="Mavromatis K."/>
            <person name="Markowitz V."/>
            <person name="Palaniappan K."/>
            <person name="Ivanova N."/>
            <person name="Schaumberg A."/>
            <person name="Pati A."/>
            <person name="Liolios K."/>
            <person name="Nordberg H.P."/>
            <person name="Cantor M.N."/>
            <person name="Hua S.X."/>
            <person name="Woyke T."/>
        </authorList>
    </citation>
    <scope>NUCLEOTIDE SEQUENCE [LARGE SCALE GENOMIC DNA]</scope>
    <source>
        <strain evidence="3">DSM 15288</strain>
    </source>
</reference>
<dbReference type="Proteomes" id="UP000010847">
    <property type="component" value="Chromosome"/>
</dbReference>
<evidence type="ECO:0000313" key="3">
    <source>
        <dbReference type="Proteomes" id="UP000010847"/>
    </source>
</evidence>
<organism evidence="2 3">
    <name type="scientific">Desulfitobacterium metallireducens DSM 15288</name>
    <dbReference type="NCBI Taxonomy" id="871968"/>
    <lineage>
        <taxon>Bacteria</taxon>
        <taxon>Bacillati</taxon>
        <taxon>Bacillota</taxon>
        <taxon>Clostridia</taxon>
        <taxon>Eubacteriales</taxon>
        <taxon>Desulfitobacteriaceae</taxon>
        <taxon>Desulfitobacterium</taxon>
    </lineage>
</organism>
<dbReference type="eggNOG" id="COG2720">
    <property type="taxonomic scope" value="Bacteria"/>
</dbReference>
<dbReference type="PANTHER" id="PTHR30032:SF8">
    <property type="entry name" value="GERMINATION-SPECIFIC N-ACETYLMURAMOYL-L-ALANINE AMIDASE"/>
    <property type="match status" value="1"/>
</dbReference>
<sequence length="477" mass="50847">MKKKIILGLALPIFLTSMTLGSIPVQAETAQAVRVQGAAVQRLFGTSRFQTAKAISEQLNNGTANDVILTSGNNFPDALSASVLAKKLNAPILLADSTAQSSTEAMDYIKQHLNKSGTVHIIGGAGVLGRDFIDQLNQAGFSNIERIGGQDRFDTNNLITQKINAPKNTPVVIASGENFPDALSISSIASSKGYPILLVGSEGMPQGVKDFLTSDQPSQVYIIGGIGAVPESIKAQVQSLVPSTSITRLSGADRYETAGQILKTFSLNPENLYLASGNNFPDALAGSALASLTGDPIVLVNSTSSSLPPAIADYFKQLHTANVTPDIVSFGGPAVVSDLAVSDTAKYLQGQTVISSDKPLDKLATQLGMIKQTNGEYIFYGTTKFGESMDAIYVSSPTGDSDKGTMLVKDLENESMQNTAKHLWEFFLPGQSDYLASLILPLAWEDTSNVNKDYTLDGKIVRIKYDRNVGVTFYINM</sequence>